<evidence type="ECO:0000256" key="10">
    <source>
        <dbReference type="HAMAP-Rule" id="MF_02002"/>
    </source>
</evidence>
<feature type="region of interest" description="Disordered" evidence="11">
    <location>
        <begin position="1"/>
        <end position="21"/>
    </location>
</feature>
<evidence type="ECO:0000256" key="9">
    <source>
        <dbReference type="ARBA" id="ARBA00048359"/>
    </source>
</evidence>
<dbReference type="CDD" id="cd07960">
    <property type="entry name" value="Anticodon_Ia_Ile_BEm"/>
    <property type="match status" value="1"/>
</dbReference>
<keyword evidence="4 10" id="KW-0547">Nucleotide-binding</keyword>
<dbReference type="Pfam" id="PF08264">
    <property type="entry name" value="Anticodon_1"/>
    <property type="match status" value="1"/>
</dbReference>
<dbReference type="SUPFAM" id="SSF52374">
    <property type="entry name" value="Nucleotidylyl transferase"/>
    <property type="match status" value="1"/>
</dbReference>
<feature type="binding site" evidence="10">
    <location>
        <position position="597"/>
    </location>
    <ligand>
        <name>ATP</name>
        <dbReference type="ChEBI" id="CHEBI:30616"/>
    </ligand>
</feature>
<feature type="binding site" evidence="10">
    <location>
        <position position="880"/>
    </location>
    <ligand>
        <name>Zn(2+)</name>
        <dbReference type="ChEBI" id="CHEBI:29105"/>
    </ligand>
</feature>
<organism evidence="15 16">
    <name type="scientific">Geomicrobium sediminis</name>
    <dbReference type="NCBI Taxonomy" id="1347788"/>
    <lineage>
        <taxon>Bacteria</taxon>
        <taxon>Bacillati</taxon>
        <taxon>Bacillota</taxon>
        <taxon>Bacilli</taxon>
        <taxon>Bacillales</taxon>
        <taxon>Geomicrobium</taxon>
    </lineage>
</organism>
<dbReference type="SUPFAM" id="SSF47323">
    <property type="entry name" value="Anticodon-binding domain of a subclass of class I aminoacyl-tRNA synthetases"/>
    <property type="match status" value="1"/>
</dbReference>
<dbReference type="CDD" id="cd00818">
    <property type="entry name" value="IleRS_core"/>
    <property type="match status" value="1"/>
</dbReference>
<dbReference type="InterPro" id="IPR023585">
    <property type="entry name" value="Ile-tRNA-ligase_type1"/>
</dbReference>
<dbReference type="Gene3D" id="1.10.730.20">
    <property type="match status" value="1"/>
</dbReference>
<evidence type="ECO:0000256" key="1">
    <source>
        <dbReference type="ARBA" id="ARBA00006887"/>
    </source>
</evidence>
<evidence type="ECO:0000256" key="3">
    <source>
        <dbReference type="ARBA" id="ARBA00022598"/>
    </source>
</evidence>
<evidence type="ECO:0000256" key="8">
    <source>
        <dbReference type="ARBA" id="ARBA00025217"/>
    </source>
</evidence>
<evidence type="ECO:0000259" key="12">
    <source>
        <dbReference type="Pfam" id="PF00133"/>
    </source>
</evidence>
<name>A0ABS2PAS1_9BACL</name>
<dbReference type="InterPro" id="IPR009008">
    <property type="entry name" value="Val/Leu/Ile-tRNA-synth_edit"/>
</dbReference>
<feature type="domain" description="Methionyl/Valyl/Leucyl/Isoleucyl-tRNA synthetase anticodon-binding" evidence="14">
    <location>
        <begin position="679"/>
        <end position="831"/>
    </location>
</feature>
<comment type="domain">
    <text evidence="10">IleRS has two distinct active sites: one for aminoacylation and one for editing. The misactivated valine is translocated from the active site to the editing site, which sterically excludes the correctly activated isoleucine. The single editing site contains two valyl binding pockets, one specific for each substrate (Val-AMP or Val-tRNA(Ile)).</text>
</comment>
<feature type="domain" description="Aminoacyl-tRNA synthetase class Ia" evidence="12">
    <location>
        <begin position="28"/>
        <end position="633"/>
    </location>
</feature>
<evidence type="ECO:0000256" key="6">
    <source>
        <dbReference type="ARBA" id="ARBA00022917"/>
    </source>
</evidence>
<gene>
    <name evidence="10" type="primary">ileS</name>
    <name evidence="15" type="ORF">JOD17_001606</name>
</gene>
<feature type="binding site" evidence="10">
    <location>
        <position position="900"/>
    </location>
    <ligand>
        <name>Zn(2+)</name>
        <dbReference type="ChEBI" id="CHEBI:29105"/>
    </ligand>
</feature>
<comment type="caution">
    <text evidence="15">The sequence shown here is derived from an EMBL/GenBank/DDBJ whole genome shotgun (WGS) entry which is preliminary data.</text>
</comment>
<feature type="domain" description="Zinc finger FPG/IleRS-type" evidence="13">
    <location>
        <begin position="874"/>
        <end position="903"/>
    </location>
</feature>
<keyword evidence="2 10" id="KW-0963">Cytoplasm</keyword>
<comment type="catalytic activity">
    <reaction evidence="9 10">
        <text>tRNA(Ile) + L-isoleucine + ATP = L-isoleucyl-tRNA(Ile) + AMP + diphosphate</text>
        <dbReference type="Rhea" id="RHEA:11060"/>
        <dbReference type="Rhea" id="RHEA-COMP:9666"/>
        <dbReference type="Rhea" id="RHEA-COMP:9695"/>
        <dbReference type="ChEBI" id="CHEBI:30616"/>
        <dbReference type="ChEBI" id="CHEBI:33019"/>
        <dbReference type="ChEBI" id="CHEBI:58045"/>
        <dbReference type="ChEBI" id="CHEBI:78442"/>
        <dbReference type="ChEBI" id="CHEBI:78528"/>
        <dbReference type="ChEBI" id="CHEBI:456215"/>
        <dbReference type="EC" id="6.1.1.5"/>
    </reaction>
</comment>
<accession>A0ABS2PAS1</accession>
<feature type="short sequence motif" description="'HIGH' region" evidence="10">
    <location>
        <begin position="57"/>
        <end position="67"/>
    </location>
</feature>
<dbReference type="Pfam" id="PF00133">
    <property type="entry name" value="tRNA-synt_1"/>
    <property type="match status" value="1"/>
</dbReference>
<dbReference type="Proteomes" id="UP000741863">
    <property type="component" value="Unassembled WGS sequence"/>
</dbReference>
<evidence type="ECO:0000259" key="13">
    <source>
        <dbReference type="Pfam" id="PF06827"/>
    </source>
</evidence>
<dbReference type="NCBIfam" id="TIGR00392">
    <property type="entry name" value="ileS"/>
    <property type="match status" value="1"/>
</dbReference>
<dbReference type="InterPro" id="IPR009080">
    <property type="entry name" value="tRNAsynth_Ia_anticodon-bd"/>
</dbReference>
<dbReference type="InterPro" id="IPR050081">
    <property type="entry name" value="Ile-tRNA_ligase"/>
</dbReference>
<dbReference type="InterPro" id="IPR002300">
    <property type="entry name" value="aa-tRNA-synth_Ia"/>
</dbReference>
<dbReference type="Pfam" id="PF06827">
    <property type="entry name" value="zf-FPG_IleRS"/>
    <property type="match status" value="1"/>
</dbReference>
<comment type="cofactor">
    <cofactor evidence="10">
        <name>Zn(2+)</name>
        <dbReference type="ChEBI" id="CHEBI:29105"/>
    </cofactor>
    <text evidence="10">Binds 1 zinc ion per subunit.</text>
</comment>
<dbReference type="EMBL" id="JAFBEC010000004">
    <property type="protein sequence ID" value="MBM7632512.1"/>
    <property type="molecule type" value="Genomic_DNA"/>
</dbReference>
<dbReference type="Gene3D" id="3.40.50.620">
    <property type="entry name" value="HUPs"/>
    <property type="match status" value="2"/>
</dbReference>
<keyword evidence="16" id="KW-1185">Reference proteome</keyword>
<comment type="subunit">
    <text evidence="10">Monomer.</text>
</comment>
<dbReference type="InterPro" id="IPR013155">
    <property type="entry name" value="M/V/L/I-tRNA-synth_anticd-bd"/>
</dbReference>
<comment type="similarity">
    <text evidence="1 10">Belongs to the class-I aminoacyl-tRNA synthetase family. IleS type 1 subfamily.</text>
</comment>
<comment type="subcellular location">
    <subcellularLocation>
        <location evidence="10">Cytoplasm</location>
    </subcellularLocation>
</comment>
<dbReference type="InterPro" id="IPR014729">
    <property type="entry name" value="Rossmann-like_a/b/a_fold"/>
</dbReference>
<reference evidence="15 16" key="1">
    <citation type="submission" date="2021-01" db="EMBL/GenBank/DDBJ databases">
        <title>Genomic Encyclopedia of Type Strains, Phase IV (KMG-IV): sequencing the most valuable type-strain genomes for metagenomic binning, comparative biology and taxonomic classification.</title>
        <authorList>
            <person name="Goeker M."/>
        </authorList>
    </citation>
    <scope>NUCLEOTIDE SEQUENCE [LARGE SCALE GENOMIC DNA]</scope>
    <source>
        <strain evidence="15 16">DSM 25540</strain>
    </source>
</reference>
<protein>
    <recommendedName>
        <fullName evidence="10">Isoleucine--tRNA ligase</fullName>
        <ecNumber evidence="10">6.1.1.5</ecNumber>
    </recommendedName>
    <alternativeName>
        <fullName evidence="10">Isoleucyl-tRNA synthetase</fullName>
        <shortName evidence="10">IleRS</shortName>
    </alternativeName>
</protein>
<evidence type="ECO:0000256" key="4">
    <source>
        <dbReference type="ARBA" id="ARBA00022741"/>
    </source>
</evidence>
<evidence type="ECO:0000259" key="14">
    <source>
        <dbReference type="Pfam" id="PF08264"/>
    </source>
</evidence>
<keyword evidence="3 10" id="KW-0436">Ligase</keyword>
<dbReference type="PANTHER" id="PTHR42765:SF1">
    <property type="entry name" value="ISOLEUCINE--TRNA LIGASE, MITOCHONDRIAL"/>
    <property type="match status" value="1"/>
</dbReference>
<dbReference type="EC" id="6.1.1.5" evidence="10"/>
<dbReference type="InterPro" id="IPR010663">
    <property type="entry name" value="Znf_FPG/IleRS"/>
</dbReference>
<dbReference type="HAMAP" id="MF_02002">
    <property type="entry name" value="Ile_tRNA_synth_type1"/>
    <property type="match status" value="1"/>
</dbReference>
<evidence type="ECO:0000256" key="2">
    <source>
        <dbReference type="ARBA" id="ARBA00022490"/>
    </source>
</evidence>
<keyword evidence="5 10" id="KW-0067">ATP-binding</keyword>
<keyword evidence="10" id="KW-0479">Metal-binding</keyword>
<dbReference type="PRINTS" id="PR00984">
    <property type="entry name" value="TRNASYNTHILE"/>
</dbReference>
<comment type="function">
    <text evidence="8 10">Catalyzes the attachment of isoleucine to tRNA(Ile). As IleRS can inadvertently accommodate and process structurally similar amino acids such as valine, to avoid such errors it has two additional distinct tRNA(Ile)-dependent editing activities. One activity is designated as 'pretransfer' editing and involves the hydrolysis of activated Val-AMP. The other activity is designated 'posttransfer' editing and involves deacylation of mischarged Val-tRNA(Ile).</text>
</comment>
<dbReference type="GO" id="GO:0004822">
    <property type="term" value="F:isoleucine-tRNA ligase activity"/>
    <property type="evidence" value="ECO:0007669"/>
    <property type="project" value="UniProtKB-EC"/>
</dbReference>
<evidence type="ECO:0000256" key="5">
    <source>
        <dbReference type="ARBA" id="ARBA00022840"/>
    </source>
</evidence>
<sequence>MNFKKTLRMPQTEFPMRGNLPNREPVWQGEWEEAKLYEQVMTKNADKPMYVLHDGPIYANGNIHVGHAMNRIVKDMIVRHRNMDGFKAPFVPGWDAHGLPIETALTKTKKVDRKKMSVSEFRAACEAYAWDQVETQKEQFKRLGMIGDFDNPYVTLTPDFEANQIKVFGEMAKAGHVYQGKKPVYWSPSSESALAEAEIEYHDKRSPSIYVAMKVTDGKGVIDNGSEFIIWTTTPWTLPANLGISVHPDYDYALVSVADRTFVIASKLFDEVSETLEWEDAKIVKTVKGAELDQVVAAHPFYDRDSLVMTGQHVTLDAGTGAVHTAPGHGEDDFIIGQQYGLEPLCPVDNKGVMTEEAPGFAGIFYDEANKPITEKLDENGALLKLKFITHSYPHDWRTKKPVIYRATEQWFVSVENMRQELLDAIARVDWQPKWGEVRLHNMIRDRGDWCISRQRVWGVPIPVFYEEDGSPIITDETIAHVADLFREHGSNIWFDWETKDLMPNGYSSEKSPNGNYTRETDIMDVWFDSGSSHQGVLEERDDQHRPADLYFEGSDQYRGWFNSSLITSVAVTGDAPYKKVLSHGFTLDGKGEKMSKSLGNVIDPAKVMKQLGADILRLWVSSTDFQSDVRVSDDILKQVSETYRKIRNTLRFMLGNLSDFDPATDRVKMSDMNDVDLFMYQRLNDVISRAQKGYREYAFGTTYQALHHFCSIDLSAFYMDVAKDALYCDHENDAERRAMQTVLYDSVVALTKLLAPITPYTAEEAWCFIKDRETDYVQLTEMPDVFTIDNESEREARWAHLLNVRTVVLKALEEARADKVIGKSLEAKLVLTVDETAYAMLNEMSHPEKLFIVSQLELVKGEETNVSVQKAEGEACERCWHVKEDVGEDESFNTLCTRCADVVKTYDPAILEETAK</sequence>
<proteinExistence type="inferred from homology"/>
<dbReference type="InterPro" id="IPR033708">
    <property type="entry name" value="Anticodon_Ile_BEm"/>
</dbReference>
<keyword evidence="6 10" id="KW-0648">Protein biosynthesis</keyword>
<keyword evidence="10" id="KW-0862">Zinc</keyword>
<evidence type="ECO:0000256" key="7">
    <source>
        <dbReference type="ARBA" id="ARBA00023146"/>
    </source>
</evidence>
<feature type="binding site" evidence="10">
    <location>
        <position position="877"/>
    </location>
    <ligand>
        <name>Zn(2+)</name>
        <dbReference type="ChEBI" id="CHEBI:29105"/>
    </ligand>
</feature>
<keyword evidence="7 10" id="KW-0030">Aminoacyl-tRNA synthetase</keyword>
<dbReference type="PANTHER" id="PTHR42765">
    <property type="entry name" value="SOLEUCYL-TRNA SYNTHETASE"/>
    <property type="match status" value="1"/>
</dbReference>
<dbReference type="RefSeq" id="WP_204696808.1">
    <property type="nucleotide sequence ID" value="NZ_JAFBEC010000004.1"/>
</dbReference>
<evidence type="ECO:0000313" key="16">
    <source>
        <dbReference type="Proteomes" id="UP000741863"/>
    </source>
</evidence>
<feature type="short sequence motif" description="'KMSKS' region" evidence="10">
    <location>
        <begin position="594"/>
        <end position="598"/>
    </location>
</feature>
<dbReference type="InterPro" id="IPR002301">
    <property type="entry name" value="Ile-tRNA-ligase"/>
</dbReference>
<feature type="binding site" evidence="10">
    <location>
        <position position="897"/>
    </location>
    <ligand>
        <name>Zn(2+)</name>
        <dbReference type="ChEBI" id="CHEBI:29105"/>
    </ligand>
</feature>
<feature type="binding site" evidence="10">
    <location>
        <position position="553"/>
    </location>
    <ligand>
        <name>L-isoleucyl-5'-AMP</name>
        <dbReference type="ChEBI" id="CHEBI:178002"/>
    </ligand>
</feature>
<evidence type="ECO:0000313" key="15">
    <source>
        <dbReference type="EMBL" id="MBM7632512.1"/>
    </source>
</evidence>
<dbReference type="SUPFAM" id="SSF50677">
    <property type="entry name" value="ValRS/IleRS/LeuRS editing domain"/>
    <property type="match status" value="1"/>
</dbReference>
<evidence type="ECO:0000256" key="11">
    <source>
        <dbReference type="SAM" id="MobiDB-lite"/>
    </source>
</evidence>
<dbReference type="Gene3D" id="1.10.10.830">
    <property type="entry name" value="Ile-tRNA synthetase CP2 domain-like"/>
    <property type="match status" value="1"/>
</dbReference>